<gene>
    <name evidence="1" type="ORF">SAMN04244571_01750</name>
</gene>
<dbReference type="RefSeq" id="WP_141108008.1">
    <property type="nucleotide sequence ID" value="NZ_FOKJ01000023.1"/>
</dbReference>
<sequence length="64" mass="7122">MTEAKKKYLERPEEAAVHLVAALITAGKIGYDIDAIVEAHQKLTEALSRPPRDPMRINPEALKI</sequence>
<dbReference type="Proteomes" id="UP000198861">
    <property type="component" value="Unassembled WGS sequence"/>
</dbReference>
<comment type="caution">
    <text evidence="1">The sequence shown here is derived from an EMBL/GenBank/DDBJ whole genome shotgun (WGS) entry which is preliminary data.</text>
</comment>
<evidence type="ECO:0000313" key="1">
    <source>
        <dbReference type="EMBL" id="SFB19725.1"/>
    </source>
</evidence>
<name>A0A1I0Z288_9GAMM</name>
<accession>A0A1I0Z288</accession>
<evidence type="ECO:0000313" key="2">
    <source>
        <dbReference type="Proteomes" id="UP000198861"/>
    </source>
</evidence>
<organism evidence="1 2">
    <name type="scientific">Azotobacter beijerinckii</name>
    <dbReference type="NCBI Taxonomy" id="170623"/>
    <lineage>
        <taxon>Bacteria</taxon>
        <taxon>Pseudomonadati</taxon>
        <taxon>Pseudomonadota</taxon>
        <taxon>Gammaproteobacteria</taxon>
        <taxon>Pseudomonadales</taxon>
        <taxon>Pseudomonadaceae</taxon>
        <taxon>Azotobacter</taxon>
    </lineage>
</organism>
<dbReference type="EMBL" id="FOKJ01000023">
    <property type="protein sequence ID" value="SFB19725.1"/>
    <property type="molecule type" value="Genomic_DNA"/>
</dbReference>
<keyword evidence="2" id="KW-1185">Reference proteome</keyword>
<proteinExistence type="predicted"/>
<protein>
    <submittedName>
        <fullName evidence="1">Uncharacterized protein</fullName>
    </submittedName>
</protein>
<reference evidence="1 2" key="1">
    <citation type="submission" date="2016-10" db="EMBL/GenBank/DDBJ databases">
        <authorList>
            <person name="Varghese N."/>
            <person name="Submissions S."/>
        </authorList>
    </citation>
    <scope>NUCLEOTIDE SEQUENCE [LARGE SCALE GENOMIC DNA]</scope>
    <source>
        <strain evidence="1 2">DSM 282</strain>
    </source>
</reference>